<feature type="compositionally biased region" description="Low complexity" evidence="1">
    <location>
        <begin position="47"/>
        <end position="62"/>
    </location>
</feature>
<evidence type="ECO:0000313" key="3">
    <source>
        <dbReference type="Proteomes" id="UP001596368"/>
    </source>
</evidence>
<name>A0ABD5XRW0_9EURY</name>
<proteinExistence type="predicted"/>
<feature type="region of interest" description="Disordered" evidence="1">
    <location>
        <begin position="43"/>
        <end position="62"/>
    </location>
</feature>
<evidence type="ECO:0000256" key="1">
    <source>
        <dbReference type="SAM" id="MobiDB-lite"/>
    </source>
</evidence>
<dbReference type="AlphaFoldDB" id="A0ABD5XRW0"/>
<sequence length="62" mass="6470">MTRRSPFDDVTDLFDQLGEELDEVGSSLEGASAPTCGWTCSNATGRTWSAPTSPGSTPTTSS</sequence>
<accession>A0ABD5XRW0</accession>
<reference evidence="2 3" key="1">
    <citation type="journal article" date="2019" name="Int. J. Syst. Evol. Microbiol.">
        <title>The Global Catalogue of Microorganisms (GCM) 10K type strain sequencing project: providing services to taxonomists for standard genome sequencing and annotation.</title>
        <authorList>
            <consortium name="The Broad Institute Genomics Platform"/>
            <consortium name="The Broad Institute Genome Sequencing Center for Infectious Disease"/>
            <person name="Wu L."/>
            <person name="Ma J."/>
        </authorList>
    </citation>
    <scope>NUCLEOTIDE SEQUENCE [LARGE SCALE GENOMIC DNA]</scope>
    <source>
        <strain evidence="2 3">DT92</strain>
    </source>
</reference>
<protein>
    <submittedName>
        <fullName evidence="2">Uncharacterized protein</fullName>
    </submittedName>
</protein>
<dbReference type="EMBL" id="JBHSZG010000001">
    <property type="protein sequence ID" value="MFC7136258.1"/>
    <property type="molecule type" value="Genomic_DNA"/>
</dbReference>
<dbReference type="Proteomes" id="UP001596368">
    <property type="component" value="Unassembled WGS sequence"/>
</dbReference>
<keyword evidence="3" id="KW-1185">Reference proteome</keyword>
<gene>
    <name evidence="2" type="ORF">ACFQRB_06215</name>
</gene>
<comment type="caution">
    <text evidence="2">The sequence shown here is derived from an EMBL/GenBank/DDBJ whole genome shotgun (WGS) entry which is preliminary data.</text>
</comment>
<evidence type="ECO:0000313" key="2">
    <source>
        <dbReference type="EMBL" id="MFC7136258.1"/>
    </source>
</evidence>
<organism evidence="2 3">
    <name type="scientific">Halobaculum litoreum</name>
    <dbReference type="NCBI Taxonomy" id="3031998"/>
    <lineage>
        <taxon>Archaea</taxon>
        <taxon>Methanobacteriati</taxon>
        <taxon>Methanobacteriota</taxon>
        <taxon>Stenosarchaea group</taxon>
        <taxon>Halobacteria</taxon>
        <taxon>Halobacteriales</taxon>
        <taxon>Haloferacaceae</taxon>
        <taxon>Halobaculum</taxon>
    </lineage>
</organism>